<reference evidence="4" key="2">
    <citation type="journal article" date="2009" name="Science">
        <title>The B73 maize genome: complexity, diversity, and dynamics.</title>
        <authorList>
            <person name="Schnable P.S."/>
            <person name="Ware D."/>
            <person name="Fulton R.S."/>
            <person name="Stein J.C."/>
            <person name="Wei F."/>
            <person name="Pasternak S."/>
            <person name="Liang C."/>
            <person name="Zhang J."/>
            <person name="Fulton L."/>
            <person name="Graves T.A."/>
            <person name="Minx P."/>
            <person name="Reily A.D."/>
            <person name="Courtney L."/>
            <person name="Kruchowski S.S."/>
            <person name="Tomlinson C."/>
            <person name="Strong C."/>
            <person name="Delehaunty K."/>
            <person name="Fronick C."/>
            <person name="Courtney B."/>
            <person name="Rock S.M."/>
            <person name="Belter E."/>
            <person name="Du F."/>
            <person name="Kim K."/>
            <person name="Abbott R.M."/>
            <person name="Cotton M."/>
            <person name="Levy A."/>
            <person name="Marchetto P."/>
            <person name="Ochoa K."/>
            <person name="Jackson S.M."/>
            <person name="Gillam B."/>
            <person name="Chen W."/>
            <person name="Yan L."/>
            <person name="Higginbotham J."/>
            <person name="Cardenas M."/>
            <person name="Waligorski J."/>
            <person name="Applebaum E."/>
            <person name="Phelps L."/>
            <person name="Falcone J."/>
            <person name="Kanchi K."/>
            <person name="Thane T."/>
            <person name="Scimone A."/>
            <person name="Thane N."/>
            <person name="Henke J."/>
            <person name="Wang T."/>
            <person name="Ruppert J."/>
            <person name="Shah N."/>
            <person name="Rotter K."/>
            <person name="Hodges J."/>
            <person name="Ingenthron E."/>
            <person name="Cordes M."/>
            <person name="Kohlberg S."/>
            <person name="Sgro J."/>
            <person name="Delgado B."/>
            <person name="Mead K."/>
            <person name="Chinwalla A."/>
            <person name="Leonard S."/>
            <person name="Crouse K."/>
            <person name="Collura K."/>
            <person name="Kudrna D."/>
            <person name="Currie J."/>
            <person name="He R."/>
            <person name="Angelova A."/>
            <person name="Rajasekar S."/>
            <person name="Mueller T."/>
            <person name="Lomeli R."/>
            <person name="Scara G."/>
            <person name="Ko A."/>
            <person name="Delaney K."/>
            <person name="Wissotski M."/>
            <person name="Lopez G."/>
            <person name="Campos D."/>
            <person name="Braidotti M."/>
            <person name="Ashley E."/>
            <person name="Golser W."/>
            <person name="Kim H."/>
            <person name="Lee S."/>
            <person name="Lin J."/>
            <person name="Dujmic Z."/>
            <person name="Kim W."/>
            <person name="Talag J."/>
            <person name="Zuccolo A."/>
            <person name="Fan C."/>
            <person name="Sebastian A."/>
            <person name="Kramer M."/>
            <person name="Spiegel L."/>
            <person name="Nascimento L."/>
            <person name="Zutavern T."/>
            <person name="Miller B."/>
            <person name="Ambroise C."/>
            <person name="Muller S."/>
            <person name="Spooner W."/>
            <person name="Narechania A."/>
            <person name="Ren L."/>
            <person name="Wei S."/>
            <person name="Kumari S."/>
            <person name="Faga B."/>
            <person name="Levy M.J."/>
            <person name="McMahan L."/>
            <person name="Van Buren P."/>
            <person name="Vaughn M.W."/>
            <person name="Ying K."/>
            <person name="Yeh C.-T."/>
            <person name="Emrich S.J."/>
            <person name="Jia Y."/>
            <person name="Kalyanaraman A."/>
            <person name="Hsia A.-P."/>
            <person name="Barbazuk W.B."/>
            <person name="Baucom R.S."/>
            <person name="Brutnell T.P."/>
            <person name="Carpita N.C."/>
            <person name="Chaparro C."/>
            <person name="Chia J.-M."/>
            <person name="Deragon J.-M."/>
            <person name="Estill J.C."/>
            <person name="Fu Y."/>
            <person name="Jeddeloh J.A."/>
            <person name="Han Y."/>
            <person name="Lee H."/>
            <person name="Li P."/>
            <person name="Lisch D.R."/>
            <person name="Liu S."/>
            <person name="Liu Z."/>
            <person name="Nagel D.H."/>
            <person name="McCann M.C."/>
            <person name="SanMiguel P."/>
            <person name="Myers A.M."/>
            <person name="Nettleton D."/>
            <person name="Nguyen J."/>
            <person name="Penning B.W."/>
            <person name="Ponnala L."/>
            <person name="Schneider K.L."/>
            <person name="Schwartz D.C."/>
            <person name="Sharma A."/>
            <person name="Soderlund C."/>
            <person name="Springer N.M."/>
            <person name="Sun Q."/>
            <person name="Wang H."/>
            <person name="Waterman M."/>
            <person name="Westerman R."/>
            <person name="Wolfgruber T.K."/>
            <person name="Yang L."/>
            <person name="Yu Y."/>
            <person name="Zhang L."/>
            <person name="Zhou S."/>
            <person name="Zhu Q."/>
            <person name="Bennetzen J.L."/>
            <person name="Dawe R.K."/>
            <person name="Jiang J."/>
            <person name="Jiang N."/>
            <person name="Presting G.G."/>
            <person name="Wessler S.R."/>
            <person name="Aluru S."/>
            <person name="Martienssen R.A."/>
            <person name="Clifton S.W."/>
            <person name="McCombie W.R."/>
            <person name="Wing R.A."/>
            <person name="Wilson R.K."/>
        </authorList>
    </citation>
    <scope>NUCLEOTIDE SEQUENCE [LARGE SCALE GENOMIC DNA]</scope>
    <source>
        <strain evidence="4">cv. B73</strain>
    </source>
</reference>
<comment type="pathway">
    <text evidence="1">Protein modification; protein ubiquitination.</text>
</comment>
<keyword evidence="4" id="KW-1185">Reference proteome</keyword>
<evidence type="ECO:0000313" key="3">
    <source>
        <dbReference type="EnsemblPlants" id="Zm00001eb199410_P002"/>
    </source>
</evidence>
<reference evidence="3" key="4">
    <citation type="submission" date="2021-05" db="UniProtKB">
        <authorList>
            <consortium name="EnsemblPlants"/>
        </authorList>
    </citation>
    <scope>IDENTIFICATION</scope>
    <source>
        <strain evidence="3">cv. B73</strain>
    </source>
</reference>
<sequence length="276" mass="31088">MTDGARVETAPRLAQWRVDPLPCYTYRKSLPFLIGLWNWCISVERNNKQTCVKLFAENTSSLKNGSSAPIASFIAKLIVSLPPNQQTIVHPGIFDKQLKYDGFVWTIDSTVTGRFVIEIEFLDLKVADPSGGEPASIWASRQVKQCSDSTALSSLARMLHEDVLTDIYGDVRGGEEFLANRLALLRAADKYDIGDLREACHESLLEDIDARNVLERLQTAHLYRLPRLKGGCLRFLVDFRKVYEMHDDDLNAFLQTADRELVAEVFHGVLAAWSGR</sequence>
<accession>B8A0R8</accession>
<evidence type="ECO:0008006" key="5">
    <source>
        <dbReference type="Google" id="ProtNLM"/>
    </source>
</evidence>
<gene>
    <name evidence="3" type="primary">LOC100279936</name>
</gene>
<reference evidence="2" key="1">
    <citation type="journal article" date="2009" name="PLoS Genet.">
        <title>Sequencing, mapping, and analysis of 27,455 maize full-length cDNAs.</title>
        <authorList>
            <person name="Soderlund C."/>
            <person name="Descour A."/>
            <person name="Kudrna D."/>
            <person name="Bomhoff M."/>
            <person name="Boyd L."/>
            <person name="Currie J."/>
            <person name="Angelova A."/>
            <person name="Collura K."/>
            <person name="Wissotski M."/>
            <person name="Ashley E."/>
            <person name="Morrow D."/>
            <person name="Fernandes J."/>
            <person name="Walbot V."/>
            <person name="Yu Y."/>
        </authorList>
    </citation>
    <scope>NUCLEOTIDE SEQUENCE</scope>
    <source>
        <strain evidence="2">B73</strain>
    </source>
</reference>
<dbReference type="Gramene" id="Zm00001eb199410_T002">
    <property type="protein sequence ID" value="Zm00001eb199410_P002"/>
    <property type="gene ID" value="Zm00001eb199410"/>
</dbReference>
<evidence type="ECO:0000313" key="2">
    <source>
        <dbReference type="EMBL" id="ACL53767.1"/>
    </source>
</evidence>
<dbReference type="OrthoDB" id="6359816at2759"/>
<dbReference type="InterPro" id="IPR011333">
    <property type="entry name" value="SKP1/BTB/POZ_sf"/>
</dbReference>
<evidence type="ECO:0000313" key="4">
    <source>
        <dbReference type="Proteomes" id="UP000007305"/>
    </source>
</evidence>
<proteinExistence type="evidence at transcript level"/>
<dbReference type="EMBL" id="BT055160">
    <property type="protein sequence ID" value="ACL53767.1"/>
    <property type="molecule type" value="mRNA"/>
</dbReference>
<name>B8A0R8_MAIZE</name>
<dbReference type="PANTHER" id="PTHR46672">
    <property type="entry name" value="OS08G0495500 PROTEIN-RELATED"/>
    <property type="match status" value="1"/>
</dbReference>
<dbReference type="PANTHER" id="PTHR46672:SF4">
    <property type="entry name" value="OS08G0495500 PROTEIN"/>
    <property type="match status" value="1"/>
</dbReference>
<dbReference type="AlphaFoldDB" id="B8A0R8"/>
<organism evidence="2">
    <name type="scientific">Zea mays</name>
    <name type="common">Maize</name>
    <dbReference type="NCBI Taxonomy" id="4577"/>
    <lineage>
        <taxon>Eukaryota</taxon>
        <taxon>Viridiplantae</taxon>
        <taxon>Streptophyta</taxon>
        <taxon>Embryophyta</taxon>
        <taxon>Tracheophyta</taxon>
        <taxon>Spermatophyta</taxon>
        <taxon>Magnoliopsida</taxon>
        <taxon>Liliopsida</taxon>
        <taxon>Poales</taxon>
        <taxon>Poaceae</taxon>
        <taxon>PACMAD clade</taxon>
        <taxon>Panicoideae</taxon>
        <taxon>Andropogonodae</taxon>
        <taxon>Andropogoneae</taxon>
        <taxon>Tripsacinae</taxon>
        <taxon>Zea</taxon>
    </lineage>
</organism>
<dbReference type="Proteomes" id="UP000007305">
    <property type="component" value="Chromosome 4"/>
</dbReference>
<dbReference type="EnsemblPlants" id="Zm00001eb199410_T002">
    <property type="protein sequence ID" value="Zm00001eb199410_P002"/>
    <property type="gene ID" value="Zm00001eb199410"/>
</dbReference>
<evidence type="ECO:0000256" key="1">
    <source>
        <dbReference type="ARBA" id="ARBA00004906"/>
    </source>
</evidence>
<dbReference type="Gene3D" id="3.30.710.10">
    <property type="entry name" value="Potassium Channel Kv1.1, Chain A"/>
    <property type="match status" value="1"/>
</dbReference>
<dbReference type="ExpressionAtlas" id="B8A0R8">
    <property type="expression patterns" value="baseline and differential"/>
</dbReference>
<reference evidence="3" key="3">
    <citation type="submission" date="2019-07" db="EMBL/GenBank/DDBJ databases">
        <authorList>
            <person name="Seetharam A."/>
            <person name="Woodhouse M."/>
            <person name="Cannon E."/>
        </authorList>
    </citation>
    <scope>NUCLEOTIDE SEQUENCE [LARGE SCALE GENOMIC DNA]</scope>
    <source>
        <strain evidence="3">cv. B73</strain>
    </source>
</reference>
<dbReference type="InterPro" id="IPR044714">
    <property type="entry name" value="AtSIBP1-like"/>
</dbReference>
<protein>
    <recommendedName>
        <fullName evidence="5">BTB/POZ domain-containing protein</fullName>
    </recommendedName>
</protein>